<dbReference type="AlphaFoldDB" id="A0A2P2PIX6"/>
<organism evidence="1">
    <name type="scientific">Rhizophora mucronata</name>
    <name type="common">Asiatic mangrove</name>
    <dbReference type="NCBI Taxonomy" id="61149"/>
    <lineage>
        <taxon>Eukaryota</taxon>
        <taxon>Viridiplantae</taxon>
        <taxon>Streptophyta</taxon>
        <taxon>Embryophyta</taxon>
        <taxon>Tracheophyta</taxon>
        <taxon>Spermatophyta</taxon>
        <taxon>Magnoliopsida</taxon>
        <taxon>eudicotyledons</taxon>
        <taxon>Gunneridae</taxon>
        <taxon>Pentapetalae</taxon>
        <taxon>rosids</taxon>
        <taxon>fabids</taxon>
        <taxon>Malpighiales</taxon>
        <taxon>Rhizophoraceae</taxon>
        <taxon>Rhizophora</taxon>
    </lineage>
</organism>
<name>A0A2P2PIX6_RHIMU</name>
<sequence length="24" mass="2697">MGFQTFVIFASKDGLFCTFFSCSL</sequence>
<evidence type="ECO:0000313" key="1">
    <source>
        <dbReference type="EMBL" id="MBX54666.1"/>
    </source>
</evidence>
<protein>
    <submittedName>
        <fullName evidence="1">Uncharacterized protein</fullName>
    </submittedName>
</protein>
<dbReference type="EMBL" id="GGEC01074182">
    <property type="protein sequence ID" value="MBX54666.1"/>
    <property type="molecule type" value="Transcribed_RNA"/>
</dbReference>
<proteinExistence type="predicted"/>
<reference evidence="1" key="1">
    <citation type="submission" date="2018-02" db="EMBL/GenBank/DDBJ databases">
        <title>Rhizophora mucronata_Transcriptome.</title>
        <authorList>
            <person name="Meera S.P."/>
            <person name="Sreeshan A."/>
            <person name="Augustine A."/>
        </authorList>
    </citation>
    <scope>NUCLEOTIDE SEQUENCE</scope>
    <source>
        <tissue evidence="1">Leaf</tissue>
    </source>
</reference>
<accession>A0A2P2PIX6</accession>